<feature type="compositionally biased region" description="Polar residues" evidence="1">
    <location>
        <begin position="80"/>
        <end position="97"/>
    </location>
</feature>
<gene>
    <name evidence="2" type="ORF">WJX72_002226</name>
</gene>
<sequence>MLLLPLICGPAVLRHEVLQRSMDNFSPTPARMAATAVLGSTLWVAYFYRRQLLVYWEAATRRVQAVLWEEFPDGPVAVQASTQQTTRTQVAGPSSMQGKPPPPPTGYPWEWIGEWEWE</sequence>
<reference evidence="2 3" key="1">
    <citation type="journal article" date="2024" name="Nat. Commun.">
        <title>Phylogenomics reveals the evolutionary origins of lichenization in chlorophyte algae.</title>
        <authorList>
            <person name="Puginier C."/>
            <person name="Libourel C."/>
            <person name="Otte J."/>
            <person name="Skaloud P."/>
            <person name="Haon M."/>
            <person name="Grisel S."/>
            <person name="Petersen M."/>
            <person name="Berrin J.G."/>
            <person name="Delaux P.M."/>
            <person name="Dal Grande F."/>
            <person name="Keller J."/>
        </authorList>
    </citation>
    <scope>NUCLEOTIDE SEQUENCE [LARGE SCALE GENOMIC DNA]</scope>
    <source>
        <strain evidence="2 3">SAG 2043</strain>
    </source>
</reference>
<protein>
    <submittedName>
        <fullName evidence="2">Uncharacterized protein</fullName>
    </submittedName>
</protein>
<name>A0AAW1PGP6_9CHLO</name>
<evidence type="ECO:0000313" key="2">
    <source>
        <dbReference type="EMBL" id="KAK9812696.1"/>
    </source>
</evidence>
<dbReference type="AlphaFoldDB" id="A0AAW1PGP6"/>
<dbReference type="Proteomes" id="UP001489004">
    <property type="component" value="Unassembled WGS sequence"/>
</dbReference>
<proteinExistence type="predicted"/>
<feature type="region of interest" description="Disordered" evidence="1">
    <location>
        <begin position="80"/>
        <end position="109"/>
    </location>
</feature>
<dbReference type="EMBL" id="JALJOR010000008">
    <property type="protein sequence ID" value="KAK9812696.1"/>
    <property type="molecule type" value="Genomic_DNA"/>
</dbReference>
<keyword evidence="3" id="KW-1185">Reference proteome</keyword>
<evidence type="ECO:0000256" key="1">
    <source>
        <dbReference type="SAM" id="MobiDB-lite"/>
    </source>
</evidence>
<organism evidence="2 3">
    <name type="scientific">[Myrmecia] bisecta</name>
    <dbReference type="NCBI Taxonomy" id="41462"/>
    <lineage>
        <taxon>Eukaryota</taxon>
        <taxon>Viridiplantae</taxon>
        <taxon>Chlorophyta</taxon>
        <taxon>core chlorophytes</taxon>
        <taxon>Trebouxiophyceae</taxon>
        <taxon>Trebouxiales</taxon>
        <taxon>Trebouxiaceae</taxon>
        <taxon>Myrmecia</taxon>
    </lineage>
</organism>
<comment type="caution">
    <text evidence="2">The sequence shown here is derived from an EMBL/GenBank/DDBJ whole genome shotgun (WGS) entry which is preliminary data.</text>
</comment>
<accession>A0AAW1PGP6</accession>
<evidence type="ECO:0000313" key="3">
    <source>
        <dbReference type="Proteomes" id="UP001489004"/>
    </source>
</evidence>